<evidence type="ECO:0000313" key="4">
    <source>
        <dbReference type="EMBL" id="KKR32295.1"/>
    </source>
</evidence>
<sequence length="362" mass="41520">MKIGIDARLYNETGVGRYIRNLIYHLSVIDKDNSYLVFLGKNNIDNFKLPGTNWKKKLLDVPWHTFSEQIAVPRVLLAEKLDLMHFPYFNIPVFYPGKFIVTIHDLIIDHFGTGKASTLPFPFYNIRKLGYHLILKKGLSKAARVIAVSVATKNEIIDHYHLSQEKIEVIYEAVDKGVAKNKGIAKPLDGDYFLYVGNAYPHKNLEILLNAFEMLESQEKYENLKLVFAGRTDYFYGKLKEMVSEKRYRDKVIFWGEASDGELCGLYRHTVALVHPSLMEGFGFTPLEATLSGCPVLVSDIEIFREILGNLPCYFDPSSSSDLSDKMKKVYDEGKIEIDRSILSKYSWEETARQTLKVYESI</sequence>
<dbReference type="CDD" id="cd03809">
    <property type="entry name" value="GT4_MtfB-like"/>
    <property type="match status" value="1"/>
</dbReference>
<dbReference type="Proteomes" id="UP000034539">
    <property type="component" value="Unassembled WGS sequence"/>
</dbReference>
<dbReference type="Pfam" id="PF00534">
    <property type="entry name" value="Glycos_transf_1"/>
    <property type="match status" value="1"/>
</dbReference>
<dbReference type="InterPro" id="IPR001296">
    <property type="entry name" value="Glyco_trans_1"/>
</dbReference>
<keyword evidence="1 4" id="KW-0808">Transferase</keyword>
<evidence type="ECO:0000259" key="3">
    <source>
        <dbReference type="Pfam" id="PF13439"/>
    </source>
</evidence>
<dbReference type="SUPFAM" id="SSF53756">
    <property type="entry name" value="UDP-Glycosyltransferase/glycogen phosphorylase"/>
    <property type="match status" value="1"/>
</dbReference>
<evidence type="ECO:0000256" key="1">
    <source>
        <dbReference type="ARBA" id="ARBA00022679"/>
    </source>
</evidence>
<gene>
    <name evidence="4" type="ORF">UT63_C0047G0006</name>
</gene>
<dbReference type="GO" id="GO:0009103">
    <property type="term" value="P:lipopolysaccharide biosynthetic process"/>
    <property type="evidence" value="ECO:0007669"/>
    <property type="project" value="TreeGrafter"/>
</dbReference>
<name>A0A0G0SC43_9BACT</name>
<dbReference type="AlphaFoldDB" id="A0A0G0SC43"/>
<dbReference type="InterPro" id="IPR028098">
    <property type="entry name" value="Glyco_trans_4-like_N"/>
</dbReference>
<proteinExistence type="predicted"/>
<evidence type="ECO:0000313" key="5">
    <source>
        <dbReference type="Proteomes" id="UP000034539"/>
    </source>
</evidence>
<organism evidence="4 5">
    <name type="scientific">Candidatus Gottesmanbacteria bacterium GW2011_GWC2_39_8</name>
    <dbReference type="NCBI Taxonomy" id="1618450"/>
    <lineage>
        <taxon>Bacteria</taxon>
        <taxon>Candidatus Gottesmaniibacteriota</taxon>
    </lineage>
</organism>
<dbReference type="Pfam" id="PF13439">
    <property type="entry name" value="Glyco_transf_4"/>
    <property type="match status" value="1"/>
</dbReference>
<dbReference type="PANTHER" id="PTHR46401:SF2">
    <property type="entry name" value="GLYCOSYLTRANSFERASE WBBK-RELATED"/>
    <property type="match status" value="1"/>
</dbReference>
<evidence type="ECO:0000259" key="2">
    <source>
        <dbReference type="Pfam" id="PF00534"/>
    </source>
</evidence>
<keyword evidence="4" id="KW-0328">Glycosyltransferase</keyword>
<dbReference type="EMBL" id="LBXN01000047">
    <property type="protein sequence ID" value="KKR32295.1"/>
    <property type="molecule type" value="Genomic_DNA"/>
</dbReference>
<dbReference type="Gene3D" id="3.40.50.2000">
    <property type="entry name" value="Glycogen Phosphorylase B"/>
    <property type="match status" value="2"/>
</dbReference>
<comment type="caution">
    <text evidence="4">The sequence shown here is derived from an EMBL/GenBank/DDBJ whole genome shotgun (WGS) entry which is preliminary data.</text>
</comment>
<feature type="domain" description="Glycosyl transferase family 1" evidence="2">
    <location>
        <begin position="184"/>
        <end position="334"/>
    </location>
</feature>
<dbReference type="PANTHER" id="PTHR46401">
    <property type="entry name" value="GLYCOSYLTRANSFERASE WBBK-RELATED"/>
    <property type="match status" value="1"/>
</dbReference>
<reference evidence="4 5" key="1">
    <citation type="journal article" date="2015" name="Nature">
        <title>rRNA introns, odd ribosomes, and small enigmatic genomes across a large radiation of phyla.</title>
        <authorList>
            <person name="Brown C.T."/>
            <person name="Hug L.A."/>
            <person name="Thomas B.C."/>
            <person name="Sharon I."/>
            <person name="Castelle C.J."/>
            <person name="Singh A."/>
            <person name="Wilkins M.J."/>
            <person name="Williams K.H."/>
            <person name="Banfield J.F."/>
        </authorList>
    </citation>
    <scope>NUCLEOTIDE SEQUENCE [LARGE SCALE GENOMIC DNA]</scope>
</reference>
<accession>A0A0G0SC43</accession>
<dbReference type="GO" id="GO:0016757">
    <property type="term" value="F:glycosyltransferase activity"/>
    <property type="evidence" value="ECO:0007669"/>
    <property type="project" value="UniProtKB-KW"/>
</dbReference>
<feature type="domain" description="Glycosyltransferase subfamily 4-like N-terminal" evidence="3">
    <location>
        <begin position="53"/>
        <end position="175"/>
    </location>
</feature>
<protein>
    <submittedName>
        <fullName evidence="4">Mannosyltransferase B-like protein</fullName>
    </submittedName>
</protein>